<gene>
    <name evidence="2" type="ORF">SAMN04488081_1886</name>
</gene>
<feature type="signal peptide" evidence="1">
    <location>
        <begin position="1"/>
        <end position="20"/>
    </location>
</feature>
<protein>
    <submittedName>
        <fullName evidence="2">Uncharacterized protein</fullName>
    </submittedName>
</protein>
<sequence>MKKLLLVTVVGLSLTVSVIAGGSAESEIKAEEKHPKPDVTLV</sequence>
<feature type="chain" id="PRO_5045863259" evidence="1">
    <location>
        <begin position="21"/>
        <end position="42"/>
    </location>
</feature>
<evidence type="ECO:0000256" key="1">
    <source>
        <dbReference type="SAM" id="SignalP"/>
    </source>
</evidence>
<evidence type="ECO:0000313" key="3">
    <source>
        <dbReference type="Proteomes" id="UP000198647"/>
    </source>
</evidence>
<keyword evidence="1" id="KW-0732">Signal</keyword>
<name>A0A1H3GDB2_9BACI</name>
<proteinExistence type="predicted"/>
<dbReference type="RefSeq" id="WP_281241180.1">
    <property type="nucleotide sequence ID" value="NZ_FNOS01000004.1"/>
</dbReference>
<evidence type="ECO:0000313" key="2">
    <source>
        <dbReference type="EMBL" id="SDY01040.1"/>
    </source>
</evidence>
<dbReference type="EMBL" id="FNOS01000004">
    <property type="protein sequence ID" value="SDY01040.1"/>
    <property type="molecule type" value="Genomic_DNA"/>
</dbReference>
<reference evidence="2 3" key="1">
    <citation type="submission" date="2016-10" db="EMBL/GenBank/DDBJ databases">
        <authorList>
            <person name="Varghese N."/>
            <person name="Submissions S."/>
        </authorList>
    </citation>
    <scope>NUCLEOTIDE SEQUENCE [LARGE SCALE GENOMIC DNA]</scope>
    <source>
        <strain evidence="2 3">DSM 20748</strain>
    </source>
</reference>
<keyword evidence="3" id="KW-1185">Reference proteome</keyword>
<organism evidence="2 3">
    <name type="scientific">Salimicrobium album</name>
    <dbReference type="NCBI Taxonomy" id="50717"/>
    <lineage>
        <taxon>Bacteria</taxon>
        <taxon>Bacillati</taxon>
        <taxon>Bacillota</taxon>
        <taxon>Bacilli</taxon>
        <taxon>Bacillales</taxon>
        <taxon>Bacillaceae</taxon>
        <taxon>Salimicrobium</taxon>
    </lineage>
</organism>
<accession>A0A1H3GDB2</accession>
<comment type="caution">
    <text evidence="2">The sequence shown here is derived from an EMBL/GenBank/DDBJ whole genome shotgun (WGS) entry which is preliminary data.</text>
</comment>
<dbReference type="Proteomes" id="UP000198647">
    <property type="component" value="Unassembled WGS sequence"/>
</dbReference>